<dbReference type="EMBL" id="VRMG01000138">
    <property type="protein sequence ID" value="TXN25630.1"/>
    <property type="molecule type" value="Genomic_DNA"/>
</dbReference>
<name>A0A5C8UE50_9MICO</name>
<comment type="cofactor">
    <cofactor evidence="1">
        <name>FAD</name>
        <dbReference type="ChEBI" id="CHEBI:57692"/>
    </cofactor>
</comment>
<keyword evidence="8" id="KW-1185">Reference proteome</keyword>
<accession>A0A5C8UE50</accession>
<dbReference type="PANTHER" id="PTHR42784">
    <property type="entry name" value="PYRANOSE 2-OXIDASE"/>
    <property type="match status" value="1"/>
</dbReference>
<dbReference type="AlphaFoldDB" id="A0A5C8UE50"/>
<evidence type="ECO:0000256" key="5">
    <source>
        <dbReference type="ARBA" id="ARBA00023002"/>
    </source>
</evidence>
<gene>
    <name evidence="7" type="ORF">FVP33_19300</name>
</gene>
<reference evidence="7 8" key="1">
    <citation type="submission" date="2019-08" db="EMBL/GenBank/DDBJ databases">
        <title>Bacterial whole genome sequence for Glaciihabitans sp. CHu50b-6-2.</title>
        <authorList>
            <person name="Jin L."/>
        </authorList>
    </citation>
    <scope>NUCLEOTIDE SEQUENCE [LARGE SCALE GENOMIC DNA]</scope>
    <source>
        <strain evidence="7 8">CHu50b-6-2</strain>
    </source>
</reference>
<dbReference type="InterPro" id="IPR000172">
    <property type="entry name" value="GMC_OxRdtase_N"/>
</dbReference>
<dbReference type="InterPro" id="IPR051473">
    <property type="entry name" value="P2Ox-like"/>
</dbReference>
<keyword evidence="5" id="KW-0560">Oxidoreductase</keyword>
<dbReference type="GO" id="GO:0050660">
    <property type="term" value="F:flavin adenine dinucleotide binding"/>
    <property type="evidence" value="ECO:0007669"/>
    <property type="project" value="InterPro"/>
</dbReference>
<organism evidence="7 8">
    <name type="scientific">Lacisediminihabitans profunda</name>
    <dbReference type="NCBI Taxonomy" id="2594790"/>
    <lineage>
        <taxon>Bacteria</taxon>
        <taxon>Bacillati</taxon>
        <taxon>Actinomycetota</taxon>
        <taxon>Actinomycetes</taxon>
        <taxon>Micrococcales</taxon>
        <taxon>Microbacteriaceae</taxon>
        <taxon>Lacisediminihabitans</taxon>
    </lineage>
</organism>
<dbReference type="PROSITE" id="PS00624">
    <property type="entry name" value="GMC_OXRED_2"/>
    <property type="match status" value="1"/>
</dbReference>
<evidence type="ECO:0000313" key="7">
    <source>
        <dbReference type="EMBL" id="TXN25630.1"/>
    </source>
</evidence>
<keyword evidence="4" id="KW-0274">FAD</keyword>
<proteinExistence type="inferred from homology"/>
<dbReference type="SUPFAM" id="SSF51905">
    <property type="entry name" value="FAD/NAD(P)-binding domain"/>
    <property type="match status" value="1"/>
</dbReference>
<feature type="non-terminal residue" evidence="7">
    <location>
        <position position="1"/>
    </location>
</feature>
<feature type="domain" description="Glucose-methanol-choline oxidoreductase N-terminal" evidence="6">
    <location>
        <begin position="63"/>
        <end position="77"/>
    </location>
</feature>
<evidence type="ECO:0000256" key="2">
    <source>
        <dbReference type="ARBA" id="ARBA00010790"/>
    </source>
</evidence>
<dbReference type="Proteomes" id="UP000321379">
    <property type="component" value="Unassembled WGS sequence"/>
</dbReference>
<protein>
    <submittedName>
        <fullName evidence="7">Glucose-methanol-choline oxidoreductase</fullName>
    </submittedName>
</protein>
<keyword evidence="3" id="KW-0285">Flavoprotein</keyword>
<dbReference type="RefSeq" id="WP_187270823.1">
    <property type="nucleotide sequence ID" value="NZ_VRMG01000138.1"/>
</dbReference>
<dbReference type="GO" id="GO:0016614">
    <property type="term" value="F:oxidoreductase activity, acting on CH-OH group of donors"/>
    <property type="evidence" value="ECO:0007669"/>
    <property type="project" value="InterPro"/>
</dbReference>
<evidence type="ECO:0000313" key="8">
    <source>
        <dbReference type="Proteomes" id="UP000321379"/>
    </source>
</evidence>
<evidence type="ECO:0000256" key="1">
    <source>
        <dbReference type="ARBA" id="ARBA00001974"/>
    </source>
</evidence>
<comment type="caution">
    <text evidence="7">The sequence shown here is derived from an EMBL/GenBank/DDBJ whole genome shotgun (WGS) entry which is preliminary data.</text>
</comment>
<feature type="non-terminal residue" evidence="7">
    <location>
        <position position="98"/>
    </location>
</feature>
<comment type="similarity">
    <text evidence="2">Belongs to the GMC oxidoreductase family.</text>
</comment>
<dbReference type="Pfam" id="PF00732">
    <property type="entry name" value="GMC_oxred_N"/>
    <property type="match status" value="1"/>
</dbReference>
<evidence type="ECO:0000256" key="3">
    <source>
        <dbReference type="ARBA" id="ARBA00022630"/>
    </source>
</evidence>
<evidence type="ECO:0000256" key="4">
    <source>
        <dbReference type="ARBA" id="ARBA00022827"/>
    </source>
</evidence>
<dbReference type="InterPro" id="IPR036188">
    <property type="entry name" value="FAD/NAD-bd_sf"/>
</dbReference>
<dbReference type="Gene3D" id="3.50.50.60">
    <property type="entry name" value="FAD/NAD(P)-binding domain"/>
    <property type="match status" value="1"/>
</dbReference>
<dbReference type="PANTHER" id="PTHR42784:SF1">
    <property type="entry name" value="PYRANOSE 2-OXIDASE"/>
    <property type="match status" value="1"/>
</dbReference>
<sequence length="98" mass="10219">KNGSNNTFIPRALATGNCDVLFDAEVLEVRDGARSASVTLIASTSTPPVELTVIGEVVVVSSGAVETPRLLLASGIGNDQLGRHLHDHRVVTILGTTE</sequence>
<evidence type="ECO:0000259" key="6">
    <source>
        <dbReference type="PROSITE" id="PS00624"/>
    </source>
</evidence>